<dbReference type="InterPro" id="IPR013079">
    <property type="entry name" value="6Phosfructo_kin"/>
</dbReference>
<dbReference type="OMA" id="SSHLIQC"/>
<reference evidence="4 5" key="1">
    <citation type="journal article" date="2011" name="Proc. Natl. Acad. Sci. U.S.A.">
        <title>Comparative genomics of xylose-fermenting fungi for enhanced biofuel production.</title>
        <authorList>
            <person name="Wohlbach D.J."/>
            <person name="Kuo A."/>
            <person name="Sato T.K."/>
            <person name="Potts K.M."/>
            <person name="Salamov A.A."/>
            <person name="LaButti K.M."/>
            <person name="Sun H."/>
            <person name="Clum A."/>
            <person name="Pangilinan J.L."/>
            <person name="Lindquist E.A."/>
            <person name="Lucas S."/>
            <person name="Lapidus A."/>
            <person name="Jin M."/>
            <person name="Gunawan C."/>
            <person name="Balan V."/>
            <person name="Dale B.E."/>
            <person name="Jeffries T.W."/>
            <person name="Zinkel R."/>
            <person name="Barry K.W."/>
            <person name="Grigoriev I.V."/>
            <person name="Gasch A.P."/>
        </authorList>
    </citation>
    <scope>NUCLEOTIDE SEQUENCE [LARGE SCALE GENOMIC DNA]</scope>
    <source>
        <strain evidence="5">NRRL Y-27907 / 11-Y1</strain>
    </source>
</reference>
<dbReference type="GO" id="GO:0003873">
    <property type="term" value="F:6-phosphofructo-2-kinase activity"/>
    <property type="evidence" value="ECO:0007669"/>
    <property type="project" value="InterPro"/>
</dbReference>
<dbReference type="InterPro" id="IPR003094">
    <property type="entry name" value="6Pfruct_kin"/>
</dbReference>
<dbReference type="AlphaFoldDB" id="G3AGC3"/>
<dbReference type="InterPro" id="IPR027417">
    <property type="entry name" value="P-loop_NTPase"/>
</dbReference>
<proteinExistence type="predicted"/>
<evidence type="ECO:0000259" key="3">
    <source>
        <dbReference type="Pfam" id="PF01591"/>
    </source>
</evidence>
<evidence type="ECO:0000313" key="5">
    <source>
        <dbReference type="Proteomes" id="UP000000709"/>
    </source>
</evidence>
<feature type="domain" description="6-phosphofructo-2-kinase" evidence="3">
    <location>
        <begin position="122"/>
        <end position="328"/>
    </location>
</feature>
<dbReference type="GO" id="GO:0005829">
    <property type="term" value="C:cytosol"/>
    <property type="evidence" value="ECO:0007669"/>
    <property type="project" value="TreeGrafter"/>
</dbReference>
<dbReference type="HOGENOM" id="CLU_041936_1_0_1"/>
<keyword evidence="2" id="KW-0067">ATP-binding</keyword>
<dbReference type="GO" id="GO:0006000">
    <property type="term" value="P:fructose metabolic process"/>
    <property type="evidence" value="ECO:0007669"/>
    <property type="project" value="InterPro"/>
</dbReference>
<evidence type="ECO:0000256" key="1">
    <source>
        <dbReference type="ARBA" id="ARBA00022741"/>
    </source>
</evidence>
<dbReference type="GO" id="GO:0005524">
    <property type="term" value="F:ATP binding"/>
    <property type="evidence" value="ECO:0007669"/>
    <property type="project" value="UniProtKB-KW"/>
</dbReference>
<sequence length="363" mass="41507">MSTYTNSNTKYKDIPQPKNVTFDLFSPNYSPFESTFMSEHKHMIDSDLSPTDYSGASPVDIRVTNSETSINSLFDAPNTLPSTTTITPVVSKTDFKPLTEFEFSSIINTKLNIQQQLQKNIPQTDEKLVVILVGLPASGKSTICTQLKNFINKSTIYQAQIFNAGDVRRRNSCFNDAAFFDPSNEQGKKDRELYATITVSNLINSLNNNAIQVGFLDATNTTVDRRKRMIDTVMKEAKGNVKVIIFDVQCNDAKYLNFNINGKAGNNDYRGTDYSAAIADFKKRTEHYIKMYQPVTQEELQNLPLALYMKVVNAGETFDLANVEPEFQADSYWYKILNEFKEHYYENEGRRYKQAVDRWYNQH</sequence>
<protein>
    <recommendedName>
        <fullName evidence="3">6-phosphofructo-2-kinase domain-containing protein</fullName>
    </recommendedName>
</protein>
<organism evidence="5">
    <name type="scientific">Spathaspora passalidarum (strain NRRL Y-27907 / 11-Y1)</name>
    <dbReference type="NCBI Taxonomy" id="619300"/>
    <lineage>
        <taxon>Eukaryota</taxon>
        <taxon>Fungi</taxon>
        <taxon>Dikarya</taxon>
        <taxon>Ascomycota</taxon>
        <taxon>Saccharomycotina</taxon>
        <taxon>Pichiomycetes</taxon>
        <taxon>Debaryomycetaceae</taxon>
        <taxon>Spathaspora</taxon>
    </lineage>
</organism>
<dbReference type="RefSeq" id="XP_007372674.1">
    <property type="nucleotide sequence ID" value="XM_007372612.1"/>
</dbReference>
<dbReference type="GeneID" id="18872465"/>
<dbReference type="PANTHER" id="PTHR10606">
    <property type="entry name" value="6-PHOSPHOFRUCTO-2-KINASE/FRUCTOSE-2,6-BISPHOSPHATASE"/>
    <property type="match status" value="1"/>
</dbReference>
<dbReference type="PANTHER" id="PTHR10606:SF32">
    <property type="entry name" value="6-PHOSPHOFRUCTO-2-KINASE 1"/>
    <property type="match status" value="1"/>
</dbReference>
<dbReference type="eggNOG" id="KOG0234">
    <property type="taxonomic scope" value="Eukaryota"/>
</dbReference>
<dbReference type="Proteomes" id="UP000000709">
    <property type="component" value="Unassembled WGS sequence"/>
</dbReference>
<dbReference type="Pfam" id="PF01591">
    <property type="entry name" value="6PF2K"/>
    <property type="match status" value="1"/>
</dbReference>
<name>G3AGC3_SPAPN</name>
<gene>
    <name evidence="4" type="ORF">SPAPADRAFT_58473</name>
</gene>
<evidence type="ECO:0000313" key="4">
    <source>
        <dbReference type="EMBL" id="EGW35262.1"/>
    </source>
</evidence>
<dbReference type="STRING" id="619300.G3AGC3"/>
<dbReference type="SUPFAM" id="SSF52540">
    <property type="entry name" value="P-loop containing nucleoside triphosphate hydrolases"/>
    <property type="match status" value="1"/>
</dbReference>
<keyword evidence="1" id="KW-0547">Nucleotide-binding</keyword>
<accession>G3AGC3</accession>
<evidence type="ECO:0000256" key="2">
    <source>
        <dbReference type="ARBA" id="ARBA00022840"/>
    </source>
</evidence>
<keyword evidence="5" id="KW-1185">Reference proteome</keyword>
<dbReference type="EMBL" id="GL996499">
    <property type="protein sequence ID" value="EGW35262.1"/>
    <property type="molecule type" value="Genomic_DNA"/>
</dbReference>
<dbReference type="KEGG" id="spaa:SPAPADRAFT_58473"/>
<dbReference type="InParanoid" id="G3AGC3"/>
<dbReference type="Gene3D" id="3.40.50.300">
    <property type="entry name" value="P-loop containing nucleotide triphosphate hydrolases"/>
    <property type="match status" value="1"/>
</dbReference>
<dbReference type="GO" id="GO:0006003">
    <property type="term" value="P:fructose 2,6-bisphosphate metabolic process"/>
    <property type="evidence" value="ECO:0007669"/>
    <property type="project" value="InterPro"/>
</dbReference>
<dbReference type="FunCoup" id="G3AGC3">
    <property type="interactions" value="74"/>
</dbReference>
<dbReference type="OrthoDB" id="267323at2759"/>